<proteinExistence type="predicted"/>
<dbReference type="AlphaFoldDB" id="A0A7W7ZGA5"/>
<evidence type="ECO:0000313" key="1">
    <source>
        <dbReference type="EMBL" id="MBB5059333.1"/>
    </source>
</evidence>
<gene>
    <name evidence="1" type="ORF">HDF16_004056</name>
</gene>
<sequence>MIAVYGVCCKVCDEFISLGQTEKSKCLSTYRLTPVDPILCPHCGTFYVYEEWELIDVRRTPLSDILSSGFDSVFSQTRS</sequence>
<name>A0A7W7ZGA5_9BACT</name>
<protein>
    <submittedName>
        <fullName evidence="1">Uncharacterized protein</fullName>
    </submittedName>
</protein>
<accession>A0A7W7ZGA5</accession>
<comment type="caution">
    <text evidence="1">The sequence shown here is derived from an EMBL/GenBank/DDBJ whole genome shotgun (WGS) entry which is preliminary data.</text>
</comment>
<organism evidence="1 2">
    <name type="scientific">Granulicella aggregans</name>
    <dbReference type="NCBI Taxonomy" id="474949"/>
    <lineage>
        <taxon>Bacteria</taxon>
        <taxon>Pseudomonadati</taxon>
        <taxon>Acidobacteriota</taxon>
        <taxon>Terriglobia</taxon>
        <taxon>Terriglobales</taxon>
        <taxon>Acidobacteriaceae</taxon>
        <taxon>Granulicella</taxon>
    </lineage>
</organism>
<evidence type="ECO:0000313" key="2">
    <source>
        <dbReference type="Proteomes" id="UP000540989"/>
    </source>
</evidence>
<dbReference type="EMBL" id="JACHIP010000005">
    <property type="protein sequence ID" value="MBB5059333.1"/>
    <property type="molecule type" value="Genomic_DNA"/>
</dbReference>
<keyword evidence="2" id="KW-1185">Reference proteome</keyword>
<reference evidence="1 2" key="1">
    <citation type="submission" date="2020-08" db="EMBL/GenBank/DDBJ databases">
        <title>Genomic Encyclopedia of Type Strains, Phase IV (KMG-V): Genome sequencing to study the core and pangenomes of soil and plant-associated prokaryotes.</title>
        <authorList>
            <person name="Whitman W."/>
        </authorList>
    </citation>
    <scope>NUCLEOTIDE SEQUENCE [LARGE SCALE GENOMIC DNA]</scope>
    <source>
        <strain evidence="1 2">M8UP14</strain>
    </source>
</reference>
<dbReference type="Proteomes" id="UP000540989">
    <property type="component" value="Unassembled WGS sequence"/>
</dbReference>